<feature type="region of interest" description="Disordered" evidence="1">
    <location>
        <begin position="70"/>
        <end position="91"/>
    </location>
</feature>
<feature type="region of interest" description="Disordered" evidence="1">
    <location>
        <begin position="1"/>
        <end position="33"/>
    </location>
</feature>
<name>A0A077WW16_9FUNG</name>
<gene>
    <name evidence="2" type="ORF">LRAMOSA11470</name>
</gene>
<dbReference type="AlphaFoldDB" id="A0A077WW16"/>
<sequence>MSKSKWTNLFTRSATDEEPSNHQYDRRPSHTSSCCSLSTAAEDVLWSDTECNTKKHKHGSNNTRTRLIPSLFRRRGSNTSTSSSCSSFDTEEQESCERDMRQLKSLLDLALDEIKYAEDSQGSSYYAGDCVTAREALDLCAITFMQLQQQTLDPAIQSLLQSELAPRLIDLQAKFDALPSLEVHDA</sequence>
<dbReference type="EMBL" id="LK023351">
    <property type="protein sequence ID" value="CDS11826.1"/>
    <property type="molecule type" value="Genomic_DNA"/>
</dbReference>
<feature type="compositionally biased region" description="Low complexity" evidence="1">
    <location>
        <begin position="77"/>
        <end position="87"/>
    </location>
</feature>
<feature type="compositionally biased region" description="Basic and acidic residues" evidence="1">
    <location>
        <begin position="19"/>
        <end position="28"/>
    </location>
</feature>
<evidence type="ECO:0000313" key="2">
    <source>
        <dbReference type="EMBL" id="CDS11826.1"/>
    </source>
</evidence>
<accession>A0A077WW16</accession>
<reference evidence="2" key="1">
    <citation type="journal article" date="2014" name="Genome Announc.">
        <title>De novo whole-genome sequence and genome annotation of Lichtheimia ramosa.</title>
        <authorList>
            <person name="Linde J."/>
            <person name="Schwartze V."/>
            <person name="Binder U."/>
            <person name="Lass-Florl C."/>
            <person name="Voigt K."/>
            <person name="Horn F."/>
        </authorList>
    </citation>
    <scope>NUCLEOTIDE SEQUENCE</scope>
    <source>
        <strain evidence="2">JMRC FSU:6197</strain>
    </source>
</reference>
<dbReference type="OrthoDB" id="273230at2759"/>
<protein>
    <submittedName>
        <fullName evidence="2">Uncharacterized protein</fullName>
    </submittedName>
</protein>
<evidence type="ECO:0000256" key="1">
    <source>
        <dbReference type="SAM" id="MobiDB-lite"/>
    </source>
</evidence>
<proteinExistence type="predicted"/>
<feature type="compositionally biased region" description="Polar residues" evidence="1">
    <location>
        <begin position="1"/>
        <end position="13"/>
    </location>
</feature>
<organism evidence="2">
    <name type="scientific">Lichtheimia ramosa</name>
    <dbReference type="NCBI Taxonomy" id="688394"/>
    <lineage>
        <taxon>Eukaryota</taxon>
        <taxon>Fungi</taxon>
        <taxon>Fungi incertae sedis</taxon>
        <taxon>Mucoromycota</taxon>
        <taxon>Mucoromycotina</taxon>
        <taxon>Mucoromycetes</taxon>
        <taxon>Mucorales</taxon>
        <taxon>Lichtheimiaceae</taxon>
        <taxon>Lichtheimia</taxon>
    </lineage>
</organism>